<dbReference type="EMBL" id="ML210980">
    <property type="protein sequence ID" value="TFK93567.1"/>
    <property type="molecule type" value="Genomic_DNA"/>
</dbReference>
<gene>
    <name evidence="1" type="ORF">K466DRAFT_561657</name>
</gene>
<name>A0A5C3PXP4_9APHY</name>
<protein>
    <submittedName>
        <fullName evidence="1">Uncharacterized protein</fullName>
    </submittedName>
</protein>
<dbReference type="AlphaFoldDB" id="A0A5C3PXP4"/>
<organism evidence="1 2">
    <name type="scientific">Polyporus arcularius HHB13444</name>
    <dbReference type="NCBI Taxonomy" id="1314778"/>
    <lineage>
        <taxon>Eukaryota</taxon>
        <taxon>Fungi</taxon>
        <taxon>Dikarya</taxon>
        <taxon>Basidiomycota</taxon>
        <taxon>Agaricomycotina</taxon>
        <taxon>Agaricomycetes</taxon>
        <taxon>Polyporales</taxon>
        <taxon>Polyporaceae</taxon>
        <taxon>Polyporus</taxon>
    </lineage>
</organism>
<keyword evidence="2" id="KW-1185">Reference proteome</keyword>
<evidence type="ECO:0000313" key="2">
    <source>
        <dbReference type="Proteomes" id="UP000308197"/>
    </source>
</evidence>
<sequence length="203" mass="22674">MPQAAQVISVRLPLSVREVWSTTSEWKRSYVNICTSMWLCIGLPGITSSWAKALRCNDFMPPHAAMKRAKLNQSCTESEAEHHYASHIQNLSNWLSTCENPMSRGYIYDGQIMHQVPSTPTRPWCAAGRSTIKETGFFAVSNPSAVRNLKANKTQHIPIEAHLNAVTRGNVSCGMIEADPRLLTSNRSTLDIHTKPVYILCCM</sequence>
<proteinExistence type="predicted"/>
<evidence type="ECO:0000313" key="1">
    <source>
        <dbReference type="EMBL" id="TFK93567.1"/>
    </source>
</evidence>
<accession>A0A5C3PXP4</accession>
<dbReference type="InParanoid" id="A0A5C3PXP4"/>
<dbReference type="Proteomes" id="UP000308197">
    <property type="component" value="Unassembled WGS sequence"/>
</dbReference>
<reference evidence="1 2" key="1">
    <citation type="journal article" date="2019" name="Nat. Ecol. Evol.">
        <title>Megaphylogeny resolves global patterns of mushroom evolution.</title>
        <authorList>
            <person name="Varga T."/>
            <person name="Krizsan K."/>
            <person name="Foldi C."/>
            <person name="Dima B."/>
            <person name="Sanchez-Garcia M."/>
            <person name="Sanchez-Ramirez S."/>
            <person name="Szollosi G.J."/>
            <person name="Szarkandi J.G."/>
            <person name="Papp V."/>
            <person name="Albert L."/>
            <person name="Andreopoulos W."/>
            <person name="Angelini C."/>
            <person name="Antonin V."/>
            <person name="Barry K.W."/>
            <person name="Bougher N.L."/>
            <person name="Buchanan P."/>
            <person name="Buyck B."/>
            <person name="Bense V."/>
            <person name="Catcheside P."/>
            <person name="Chovatia M."/>
            <person name="Cooper J."/>
            <person name="Damon W."/>
            <person name="Desjardin D."/>
            <person name="Finy P."/>
            <person name="Geml J."/>
            <person name="Haridas S."/>
            <person name="Hughes K."/>
            <person name="Justo A."/>
            <person name="Karasinski D."/>
            <person name="Kautmanova I."/>
            <person name="Kiss B."/>
            <person name="Kocsube S."/>
            <person name="Kotiranta H."/>
            <person name="LaButti K.M."/>
            <person name="Lechner B.E."/>
            <person name="Liimatainen K."/>
            <person name="Lipzen A."/>
            <person name="Lukacs Z."/>
            <person name="Mihaltcheva S."/>
            <person name="Morgado L.N."/>
            <person name="Niskanen T."/>
            <person name="Noordeloos M.E."/>
            <person name="Ohm R.A."/>
            <person name="Ortiz-Santana B."/>
            <person name="Ovrebo C."/>
            <person name="Racz N."/>
            <person name="Riley R."/>
            <person name="Savchenko A."/>
            <person name="Shiryaev A."/>
            <person name="Soop K."/>
            <person name="Spirin V."/>
            <person name="Szebenyi C."/>
            <person name="Tomsovsky M."/>
            <person name="Tulloss R.E."/>
            <person name="Uehling J."/>
            <person name="Grigoriev I.V."/>
            <person name="Vagvolgyi C."/>
            <person name="Papp T."/>
            <person name="Martin F.M."/>
            <person name="Miettinen O."/>
            <person name="Hibbett D.S."/>
            <person name="Nagy L.G."/>
        </authorList>
    </citation>
    <scope>NUCLEOTIDE SEQUENCE [LARGE SCALE GENOMIC DNA]</scope>
    <source>
        <strain evidence="1 2">HHB13444</strain>
    </source>
</reference>